<reference evidence="5 6" key="1">
    <citation type="submission" date="2017-02" db="EMBL/GenBank/DDBJ databases">
        <authorList>
            <person name="Peterson S.W."/>
        </authorList>
    </citation>
    <scope>NUCLEOTIDE SEQUENCE [LARGE SCALE GENOMIC DNA]</scope>
    <source>
        <strain evidence="5 6">ATCC BAA-909</strain>
    </source>
</reference>
<comment type="similarity">
    <text evidence="1">Belongs to the hemerythrin family.</text>
</comment>
<gene>
    <name evidence="5" type="ORF">SAMN02745152_00722</name>
</gene>
<evidence type="ECO:0000259" key="4">
    <source>
        <dbReference type="Pfam" id="PF01814"/>
    </source>
</evidence>
<keyword evidence="2" id="KW-0479">Metal-binding</keyword>
<dbReference type="Pfam" id="PF01814">
    <property type="entry name" value="Hemerythrin"/>
    <property type="match status" value="1"/>
</dbReference>
<dbReference type="AlphaFoldDB" id="A0A1T4M1V0"/>
<evidence type="ECO:0000256" key="3">
    <source>
        <dbReference type="ARBA" id="ARBA00023004"/>
    </source>
</evidence>
<dbReference type="NCBIfam" id="NF033749">
    <property type="entry name" value="bact_hemeryth"/>
    <property type="match status" value="1"/>
</dbReference>
<evidence type="ECO:0000256" key="1">
    <source>
        <dbReference type="ARBA" id="ARBA00010587"/>
    </source>
</evidence>
<dbReference type="Proteomes" id="UP000190395">
    <property type="component" value="Unassembled WGS sequence"/>
</dbReference>
<dbReference type="NCBIfam" id="TIGR02481">
    <property type="entry name" value="hemeryth_dom"/>
    <property type="match status" value="1"/>
</dbReference>
<dbReference type="InterPro" id="IPR012312">
    <property type="entry name" value="Hemerythrin-like"/>
</dbReference>
<dbReference type="InterPro" id="IPR050669">
    <property type="entry name" value="Hemerythrin"/>
</dbReference>
<dbReference type="RefSeq" id="WP_078930476.1">
    <property type="nucleotide sequence ID" value="NZ_CAMCOW010000010.1"/>
</dbReference>
<keyword evidence="3" id="KW-0408">Iron</keyword>
<feature type="domain" description="Hemerythrin-like" evidence="4">
    <location>
        <begin position="17"/>
        <end position="131"/>
    </location>
</feature>
<evidence type="ECO:0000256" key="2">
    <source>
        <dbReference type="ARBA" id="ARBA00022723"/>
    </source>
</evidence>
<name>A0A1T4M1V0_9SPIR</name>
<protein>
    <submittedName>
        <fullName evidence="5">Hemerythrin</fullName>
    </submittedName>
</protein>
<dbReference type="GO" id="GO:0046872">
    <property type="term" value="F:metal ion binding"/>
    <property type="evidence" value="ECO:0007669"/>
    <property type="project" value="UniProtKB-KW"/>
</dbReference>
<sequence length="139" mass="16097">MNEEIKKIEWNDEYLLGVPEIDKQHKKLIAIANELYDVVTGDESALKEKMPSILKELTDYTEYHFSNEEELQKKIGYVGLSTHKAAHEFFIKEVGFQIQKLSADSKGGVLGFYKYIVNWVLNHIAKADKIWANFMKQNS</sequence>
<accession>A0A1T4M1V0</accession>
<proteinExistence type="inferred from homology"/>
<dbReference type="SUPFAM" id="SSF47188">
    <property type="entry name" value="Hemerythrin-like"/>
    <property type="match status" value="1"/>
</dbReference>
<dbReference type="EMBL" id="FUXC01000003">
    <property type="protein sequence ID" value="SJZ60901.1"/>
    <property type="molecule type" value="Genomic_DNA"/>
</dbReference>
<evidence type="ECO:0000313" key="5">
    <source>
        <dbReference type="EMBL" id="SJZ60901.1"/>
    </source>
</evidence>
<dbReference type="PANTHER" id="PTHR37164:SF1">
    <property type="entry name" value="BACTERIOHEMERYTHRIN"/>
    <property type="match status" value="1"/>
</dbReference>
<evidence type="ECO:0000313" key="6">
    <source>
        <dbReference type="Proteomes" id="UP000190395"/>
    </source>
</evidence>
<dbReference type="STRING" id="225004.SAMN02745152_00722"/>
<keyword evidence="6" id="KW-1185">Reference proteome</keyword>
<dbReference type="CDD" id="cd12107">
    <property type="entry name" value="Hemerythrin"/>
    <property type="match status" value="1"/>
</dbReference>
<dbReference type="GeneID" id="303366984"/>
<dbReference type="InterPro" id="IPR035938">
    <property type="entry name" value="Hemerythrin-like_sf"/>
</dbReference>
<dbReference type="PANTHER" id="PTHR37164">
    <property type="entry name" value="BACTERIOHEMERYTHRIN"/>
    <property type="match status" value="1"/>
</dbReference>
<dbReference type="Gene3D" id="1.20.120.50">
    <property type="entry name" value="Hemerythrin-like"/>
    <property type="match status" value="1"/>
</dbReference>
<organism evidence="5 6">
    <name type="scientific">Treponema berlinense</name>
    <dbReference type="NCBI Taxonomy" id="225004"/>
    <lineage>
        <taxon>Bacteria</taxon>
        <taxon>Pseudomonadati</taxon>
        <taxon>Spirochaetota</taxon>
        <taxon>Spirochaetia</taxon>
        <taxon>Spirochaetales</taxon>
        <taxon>Treponemataceae</taxon>
        <taxon>Treponema</taxon>
    </lineage>
</organism>
<dbReference type="InterPro" id="IPR012827">
    <property type="entry name" value="Hemerythrin_metal-bd"/>
</dbReference>
<dbReference type="OrthoDB" id="9797092at2"/>